<evidence type="ECO:0000256" key="1">
    <source>
        <dbReference type="ARBA" id="ARBA00004609"/>
    </source>
</evidence>
<dbReference type="GO" id="GO:0005886">
    <property type="term" value="C:plasma membrane"/>
    <property type="evidence" value="ECO:0007669"/>
    <property type="project" value="UniProtKB-SubCell"/>
</dbReference>
<reference evidence="12" key="1">
    <citation type="submission" date="2025-08" db="UniProtKB">
        <authorList>
            <consortium name="Ensembl"/>
        </authorList>
    </citation>
    <scope>IDENTIFICATION</scope>
</reference>
<keyword evidence="6" id="KW-1015">Disulfide bond</keyword>
<protein>
    <recommendedName>
        <fullName evidence="11">UPAR/Ly6 domain-containing protein</fullName>
    </recommendedName>
</protein>
<dbReference type="GO" id="GO:0035036">
    <property type="term" value="P:sperm-egg recognition"/>
    <property type="evidence" value="ECO:0007669"/>
    <property type="project" value="TreeGrafter"/>
</dbReference>
<dbReference type="PANTHER" id="PTHR47613">
    <property type="entry name" value="SPERM ACROSOME MEMBRANE-ASSOCIATED PROTEIN 4"/>
    <property type="match status" value="1"/>
</dbReference>
<proteinExistence type="inferred from homology"/>
<keyword evidence="13" id="KW-1185">Reference proteome</keyword>
<feature type="domain" description="UPAR/Ly6" evidence="11">
    <location>
        <begin position="41"/>
        <end position="102"/>
    </location>
</feature>
<reference evidence="12" key="2">
    <citation type="submission" date="2025-09" db="UniProtKB">
        <authorList>
            <consortium name="Ensembl"/>
        </authorList>
    </citation>
    <scope>IDENTIFICATION</scope>
</reference>
<dbReference type="InterPro" id="IPR046354">
    <property type="entry name" value="SPACA4/Bouncer"/>
</dbReference>
<feature type="chain" id="PRO_5018751028" description="UPAR/Ly6 domain-containing protein" evidence="10">
    <location>
        <begin position="22"/>
        <end position="136"/>
    </location>
</feature>
<dbReference type="OMA" id="DSHEMIS"/>
<evidence type="ECO:0000256" key="9">
    <source>
        <dbReference type="ARBA" id="ARBA00029446"/>
    </source>
</evidence>
<dbReference type="GeneTree" id="ENSGT00940000177161"/>
<dbReference type="PANTHER" id="PTHR47613:SF1">
    <property type="entry name" value="SPERM ACROSOME MEMBRANE-ASSOCIATED PROTEIN 4"/>
    <property type="match status" value="1"/>
</dbReference>
<comment type="subcellular location">
    <subcellularLocation>
        <location evidence="1">Cell membrane</location>
        <topology evidence="1">Lipid-anchor</topology>
        <topology evidence="1">GPI-anchor</topology>
    </subcellularLocation>
</comment>
<dbReference type="Ensembl" id="ENSHCOT00000020713.1">
    <property type="protein sequence ID" value="ENSHCOP00000013404.1"/>
    <property type="gene ID" value="ENSHCOG00000016545.1"/>
</dbReference>
<keyword evidence="8" id="KW-0449">Lipoprotein</keyword>
<evidence type="ECO:0000313" key="13">
    <source>
        <dbReference type="Proteomes" id="UP000264820"/>
    </source>
</evidence>
<feature type="signal peptide" evidence="10">
    <location>
        <begin position="1"/>
        <end position="21"/>
    </location>
</feature>
<keyword evidence="7" id="KW-0325">Glycoprotein</keyword>
<dbReference type="Pfam" id="PF00021">
    <property type="entry name" value="UPAR_LY6"/>
    <property type="match status" value="1"/>
</dbReference>
<evidence type="ECO:0000256" key="8">
    <source>
        <dbReference type="ARBA" id="ARBA00023288"/>
    </source>
</evidence>
<evidence type="ECO:0000256" key="7">
    <source>
        <dbReference type="ARBA" id="ARBA00023180"/>
    </source>
</evidence>
<keyword evidence="2" id="KW-1003">Cell membrane</keyword>
<comment type="similarity">
    <text evidence="9">Belongs to the SPACA4/bouncer family.</text>
</comment>
<organism evidence="12 13">
    <name type="scientific">Hippocampus comes</name>
    <name type="common">Tiger tail seahorse</name>
    <dbReference type="NCBI Taxonomy" id="109280"/>
    <lineage>
        <taxon>Eukaryota</taxon>
        <taxon>Metazoa</taxon>
        <taxon>Chordata</taxon>
        <taxon>Craniata</taxon>
        <taxon>Vertebrata</taxon>
        <taxon>Euteleostomi</taxon>
        <taxon>Actinopterygii</taxon>
        <taxon>Neopterygii</taxon>
        <taxon>Teleostei</taxon>
        <taxon>Neoteleostei</taxon>
        <taxon>Acanthomorphata</taxon>
        <taxon>Syngnathiaria</taxon>
        <taxon>Syngnathiformes</taxon>
        <taxon>Syngnathoidei</taxon>
        <taxon>Syngnathidae</taxon>
        <taxon>Hippocampus</taxon>
    </lineage>
</organism>
<evidence type="ECO:0000256" key="5">
    <source>
        <dbReference type="ARBA" id="ARBA00023136"/>
    </source>
</evidence>
<evidence type="ECO:0000256" key="10">
    <source>
        <dbReference type="SAM" id="SignalP"/>
    </source>
</evidence>
<dbReference type="Proteomes" id="UP000264820">
    <property type="component" value="Unplaced"/>
</dbReference>
<keyword evidence="4 10" id="KW-0732">Signal</keyword>
<sequence>MRQFLHVTAFFVFHLVPYTLCGNLRCLYRPILEKEYEFQPIVTECPRGEVCYKAEGRYGNYSALSASGCMPRRVCGLQHDLSYQGVVYTMSYSCCDRPYCNACVGLFHVLLLFGNVCPAIGWRAVQGVPRLLPEDS</sequence>
<evidence type="ECO:0000256" key="3">
    <source>
        <dbReference type="ARBA" id="ARBA00022622"/>
    </source>
</evidence>
<evidence type="ECO:0000256" key="4">
    <source>
        <dbReference type="ARBA" id="ARBA00022729"/>
    </source>
</evidence>
<dbReference type="CDD" id="cd23597">
    <property type="entry name" value="TFP_LU_ECD_Bncr"/>
    <property type="match status" value="1"/>
</dbReference>
<keyword evidence="5" id="KW-0472">Membrane</keyword>
<dbReference type="InterPro" id="IPR045860">
    <property type="entry name" value="Snake_toxin-like_sf"/>
</dbReference>
<evidence type="ECO:0000256" key="6">
    <source>
        <dbReference type="ARBA" id="ARBA00023157"/>
    </source>
</evidence>
<dbReference type="AlphaFoldDB" id="A0A3Q2Y6U6"/>
<evidence type="ECO:0000259" key="11">
    <source>
        <dbReference type="Pfam" id="PF00021"/>
    </source>
</evidence>
<accession>A0A3Q2Y6U6</accession>
<evidence type="ECO:0000256" key="2">
    <source>
        <dbReference type="ARBA" id="ARBA00022475"/>
    </source>
</evidence>
<dbReference type="InterPro" id="IPR016054">
    <property type="entry name" value="LY6_UPA_recep-like"/>
</dbReference>
<dbReference type="GO" id="GO:0098552">
    <property type="term" value="C:side of membrane"/>
    <property type="evidence" value="ECO:0007669"/>
    <property type="project" value="UniProtKB-KW"/>
</dbReference>
<evidence type="ECO:0000313" key="12">
    <source>
        <dbReference type="Ensembl" id="ENSHCOP00000013404.1"/>
    </source>
</evidence>
<keyword evidence="3" id="KW-0336">GPI-anchor</keyword>
<name>A0A3Q2Y6U6_HIPCM</name>
<dbReference type="SUPFAM" id="SSF57302">
    <property type="entry name" value="Snake toxin-like"/>
    <property type="match status" value="1"/>
</dbReference>